<evidence type="ECO:0000313" key="4">
    <source>
        <dbReference type="EMBL" id="ACL65301.1"/>
    </source>
</evidence>
<proteinExistence type="predicted"/>
<dbReference type="PANTHER" id="PTHR39425:SF1">
    <property type="entry name" value="CYTOCHROME C7-LIKE DOMAIN-CONTAINING PROTEIN"/>
    <property type="match status" value="1"/>
</dbReference>
<feature type="region of interest" description="Disordered" evidence="1">
    <location>
        <begin position="26"/>
        <end position="45"/>
    </location>
</feature>
<organism evidence="4 5">
    <name type="scientific">Anaeromyxobacter dehalogenans (strain ATCC BAA-258 / DSM 21875 / 2CP-1)</name>
    <dbReference type="NCBI Taxonomy" id="455488"/>
    <lineage>
        <taxon>Bacteria</taxon>
        <taxon>Pseudomonadati</taxon>
        <taxon>Myxococcota</taxon>
        <taxon>Myxococcia</taxon>
        <taxon>Myxococcales</taxon>
        <taxon>Cystobacterineae</taxon>
        <taxon>Anaeromyxobacteraceae</taxon>
        <taxon>Anaeromyxobacter</taxon>
    </lineage>
</organism>
<dbReference type="InterPro" id="IPR026352">
    <property type="entry name" value="Nanowire_3heme"/>
</dbReference>
<dbReference type="Pfam" id="PF14522">
    <property type="entry name" value="Cytochrome_C7"/>
    <property type="match status" value="1"/>
</dbReference>
<dbReference type="InterPro" id="IPR036280">
    <property type="entry name" value="Multihaem_cyt_sf"/>
</dbReference>
<dbReference type="EMBL" id="CP001359">
    <property type="protein sequence ID" value="ACL65301.1"/>
    <property type="molecule type" value="Genomic_DNA"/>
</dbReference>
<keyword evidence="2" id="KW-0732">Signal</keyword>
<feature type="signal peptide" evidence="2">
    <location>
        <begin position="1"/>
        <end position="22"/>
    </location>
</feature>
<dbReference type="Gene3D" id="3.90.10.10">
    <property type="entry name" value="Cytochrome C3"/>
    <property type="match status" value="1"/>
</dbReference>
<keyword evidence="5" id="KW-1185">Reference proteome</keyword>
<dbReference type="InterPro" id="IPR029467">
    <property type="entry name" value="Cyt_c7-like"/>
</dbReference>
<accession>B8J7B1</accession>
<dbReference type="RefSeq" id="WP_012633209.1">
    <property type="nucleotide sequence ID" value="NC_011891.1"/>
</dbReference>
<reference evidence="4" key="1">
    <citation type="submission" date="2009-01" db="EMBL/GenBank/DDBJ databases">
        <title>Complete sequence of Anaeromyxobacter dehalogenans 2CP-1.</title>
        <authorList>
            <consortium name="US DOE Joint Genome Institute"/>
            <person name="Lucas S."/>
            <person name="Copeland A."/>
            <person name="Lapidus A."/>
            <person name="Glavina del Rio T."/>
            <person name="Dalin E."/>
            <person name="Tice H."/>
            <person name="Bruce D."/>
            <person name="Goodwin L."/>
            <person name="Pitluck S."/>
            <person name="Saunders E."/>
            <person name="Brettin T."/>
            <person name="Detter J.C."/>
            <person name="Han C."/>
            <person name="Larimer F."/>
            <person name="Land M."/>
            <person name="Hauser L."/>
            <person name="Kyrpides N."/>
            <person name="Ovchinnikova G."/>
            <person name="Beliaev A.S."/>
            <person name="Richardson P."/>
        </authorList>
    </citation>
    <scope>NUCLEOTIDE SEQUENCE</scope>
    <source>
        <strain evidence="4">2CP-1</strain>
    </source>
</reference>
<evidence type="ECO:0000256" key="1">
    <source>
        <dbReference type="SAM" id="MobiDB-lite"/>
    </source>
</evidence>
<name>B8J7B1_ANAD2</name>
<dbReference type="PANTHER" id="PTHR39425">
    <property type="entry name" value="LIPOPROTEIN CYTOCHROME C"/>
    <property type="match status" value="1"/>
</dbReference>
<dbReference type="Proteomes" id="UP000007089">
    <property type="component" value="Chromosome"/>
</dbReference>
<feature type="domain" description="Cytochrome c7-like" evidence="3">
    <location>
        <begin position="44"/>
        <end position="110"/>
    </location>
</feature>
<dbReference type="HOGENOM" id="CLU_2140637_0_0_7"/>
<sequence>MTLKLSWCGALAGLLLGGSALAGDLPNLPPELPLPQGGDSPGQVTFRHDSHVDSAKPDCVSCHPRRFGILGRSAKEKKQAVTHAAMEKGESCGACHGKQAFGFDDCTMCHAQ</sequence>
<dbReference type="AlphaFoldDB" id="B8J7B1"/>
<dbReference type="NCBIfam" id="TIGR04257">
    <property type="entry name" value="nanowire_3heme"/>
    <property type="match status" value="1"/>
</dbReference>
<protein>
    <recommendedName>
        <fullName evidence="3">Cytochrome c7-like domain-containing protein</fullName>
    </recommendedName>
</protein>
<gene>
    <name evidence="4" type="ordered locus">A2cp1_1959</name>
</gene>
<dbReference type="SUPFAM" id="SSF48695">
    <property type="entry name" value="Multiheme cytochromes"/>
    <property type="match status" value="1"/>
</dbReference>
<evidence type="ECO:0000313" key="5">
    <source>
        <dbReference type="Proteomes" id="UP000007089"/>
    </source>
</evidence>
<dbReference type="KEGG" id="acp:A2cp1_1959"/>
<evidence type="ECO:0000256" key="2">
    <source>
        <dbReference type="SAM" id="SignalP"/>
    </source>
</evidence>
<evidence type="ECO:0000259" key="3">
    <source>
        <dbReference type="Pfam" id="PF14522"/>
    </source>
</evidence>
<feature type="chain" id="PRO_5002874950" description="Cytochrome c7-like domain-containing protein" evidence="2">
    <location>
        <begin position="23"/>
        <end position="112"/>
    </location>
</feature>